<evidence type="ECO:0000313" key="9">
    <source>
        <dbReference type="EMBL" id="GMI81613.1"/>
    </source>
</evidence>
<evidence type="ECO:0000256" key="2">
    <source>
        <dbReference type="ARBA" id="ARBA00022737"/>
    </source>
</evidence>
<dbReference type="PANTHER" id="PTHR45988">
    <property type="entry name" value="C2H2 TYPE ZINC FINGER TRANSCRIPTION FACTOR FAMILY-RELATED"/>
    <property type="match status" value="1"/>
</dbReference>
<evidence type="ECO:0000256" key="7">
    <source>
        <dbReference type="PROSITE-ProRule" id="PRU00042"/>
    </source>
</evidence>
<dbReference type="GO" id="GO:0005634">
    <property type="term" value="C:nucleus"/>
    <property type="evidence" value="ECO:0007669"/>
    <property type="project" value="TreeGrafter"/>
</dbReference>
<comment type="caution">
    <text evidence="9">The sequence shown here is derived from an EMBL/GenBank/DDBJ whole genome shotgun (WGS) entry which is preliminary data.</text>
</comment>
<gene>
    <name evidence="9" type="ORF">HRI_001830600</name>
</gene>
<evidence type="ECO:0000313" key="10">
    <source>
        <dbReference type="Proteomes" id="UP001165190"/>
    </source>
</evidence>
<protein>
    <recommendedName>
        <fullName evidence="8">C2H2-type domain-containing protein</fullName>
    </recommendedName>
</protein>
<evidence type="ECO:0000256" key="6">
    <source>
        <dbReference type="ARBA" id="ARBA00023163"/>
    </source>
</evidence>
<keyword evidence="2" id="KW-0677">Repeat</keyword>
<organism evidence="9 10">
    <name type="scientific">Hibiscus trionum</name>
    <name type="common">Flower of an hour</name>
    <dbReference type="NCBI Taxonomy" id="183268"/>
    <lineage>
        <taxon>Eukaryota</taxon>
        <taxon>Viridiplantae</taxon>
        <taxon>Streptophyta</taxon>
        <taxon>Embryophyta</taxon>
        <taxon>Tracheophyta</taxon>
        <taxon>Spermatophyta</taxon>
        <taxon>Magnoliopsida</taxon>
        <taxon>eudicotyledons</taxon>
        <taxon>Gunneridae</taxon>
        <taxon>Pentapetalae</taxon>
        <taxon>rosids</taxon>
        <taxon>malvids</taxon>
        <taxon>Malvales</taxon>
        <taxon>Malvaceae</taxon>
        <taxon>Malvoideae</taxon>
        <taxon>Hibiscus</taxon>
    </lineage>
</organism>
<dbReference type="PROSITE" id="PS50157">
    <property type="entry name" value="ZINC_FINGER_C2H2_2"/>
    <property type="match status" value="2"/>
</dbReference>
<keyword evidence="1" id="KW-0479">Metal-binding</keyword>
<dbReference type="Pfam" id="PF13912">
    <property type="entry name" value="zf-C2H2_6"/>
    <property type="match status" value="1"/>
</dbReference>
<dbReference type="Pfam" id="PF00096">
    <property type="entry name" value="zf-C2H2"/>
    <property type="match status" value="1"/>
</dbReference>
<keyword evidence="4" id="KW-0862">Zinc</keyword>
<dbReference type="SMART" id="SM00355">
    <property type="entry name" value="ZnF_C2H2"/>
    <property type="match status" value="2"/>
</dbReference>
<dbReference type="AlphaFoldDB" id="A0A9W7HQC2"/>
<dbReference type="Gene3D" id="3.30.160.60">
    <property type="entry name" value="Classic Zinc Finger"/>
    <property type="match status" value="2"/>
</dbReference>
<dbReference type="GO" id="GO:0008270">
    <property type="term" value="F:zinc ion binding"/>
    <property type="evidence" value="ECO:0007669"/>
    <property type="project" value="UniProtKB-KW"/>
</dbReference>
<dbReference type="PANTHER" id="PTHR45988:SF90">
    <property type="entry name" value="ZINC FINGER PROTEIN ZAT10-LIKE"/>
    <property type="match status" value="1"/>
</dbReference>
<dbReference type="PROSITE" id="PS00028">
    <property type="entry name" value="ZINC_FINGER_C2H2_1"/>
    <property type="match status" value="2"/>
</dbReference>
<dbReference type="InterPro" id="IPR013087">
    <property type="entry name" value="Znf_C2H2_type"/>
</dbReference>
<evidence type="ECO:0000259" key="8">
    <source>
        <dbReference type="PROSITE" id="PS50157"/>
    </source>
</evidence>
<dbReference type="SUPFAM" id="SSF57667">
    <property type="entry name" value="beta-beta-alpha zinc fingers"/>
    <property type="match status" value="1"/>
</dbReference>
<dbReference type="GO" id="GO:0003700">
    <property type="term" value="F:DNA-binding transcription factor activity"/>
    <property type="evidence" value="ECO:0007669"/>
    <property type="project" value="InterPro"/>
</dbReference>
<dbReference type="InterPro" id="IPR044653">
    <property type="entry name" value="AZF1/2/3-like"/>
</dbReference>
<dbReference type="EMBL" id="BSYR01000019">
    <property type="protein sequence ID" value="GMI81613.1"/>
    <property type="molecule type" value="Genomic_DNA"/>
</dbReference>
<dbReference type="GO" id="GO:0000976">
    <property type="term" value="F:transcription cis-regulatory region binding"/>
    <property type="evidence" value="ECO:0007669"/>
    <property type="project" value="TreeGrafter"/>
</dbReference>
<feature type="domain" description="C2H2-type" evidence="8">
    <location>
        <begin position="90"/>
        <end position="112"/>
    </location>
</feature>
<keyword evidence="6" id="KW-0804">Transcription</keyword>
<evidence type="ECO:0000256" key="4">
    <source>
        <dbReference type="ARBA" id="ARBA00022833"/>
    </source>
</evidence>
<dbReference type="Proteomes" id="UP001165190">
    <property type="component" value="Unassembled WGS sequence"/>
</dbReference>
<keyword evidence="5" id="KW-0805">Transcription regulation</keyword>
<proteinExistence type="predicted"/>
<evidence type="ECO:0000256" key="1">
    <source>
        <dbReference type="ARBA" id="ARBA00022723"/>
    </source>
</evidence>
<feature type="domain" description="C2H2-type" evidence="8">
    <location>
        <begin position="37"/>
        <end position="64"/>
    </location>
</feature>
<keyword evidence="3 7" id="KW-0863">Zinc-finger</keyword>
<reference evidence="9" key="1">
    <citation type="submission" date="2023-05" db="EMBL/GenBank/DDBJ databases">
        <title>Genome and transcriptome analyses reveal genes involved in the formation of fine ridges on petal epidermal cells in Hibiscus trionum.</title>
        <authorList>
            <person name="Koshimizu S."/>
            <person name="Masuda S."/>
            <person name="Ishii T."/>
            <person name="Shirasu K."/>
            <person name="Hoshino A."/>
            <person name="Arita M."/>
        </authorList>
    </citation>
    <scope>NUCLEOTIDE SEQUENCE</scope>
    <source>
        <strain evidence="9">Hamamatsu line</strain>
    </source>
</reference>
<dbReference type="InterPro" id="IPR036236">
    <property type="entry name" value="Znf_C2H2_sf"/>
</dbReference>
<accession>A0A9W7HQC2</accession>
<keyword evidence="10" id="KW-1185">Reference proteome</keyword>
<evidence type="ECO:0000256" key="3">
    <source>
        <dbReference type="ARBA" id="ARBA00022771"/>
    </source>
</evidence>
<evidence type="ECO:0000256" key="5">
    <source>
        <dbReference type="ARBA" id="ARBA00023015"/>
    </source>
</evidence>
<sequence length="134" mass="15560">MDSAAASLAFTARNYLKTHKTEVMDRGDETPQDSRFSFCVYCHKGFESSKDLYGHLRIHMQARSKTETLHINSPTRERKCSLEKDEDNDFGCFVCNESFSSMQLLCRHMRIHVVPFRTMLDNDLQHLKKAIIVL</sequence>
<dbReference type="OrthoDB" id="975071at2759"/>
<name>A0A9W7HQC2_HIBTR</name>